<evidence type="ECO:0000256" key="5">
    <source>
        <dbReference type="ARBA" id="ARBA00023186"/>
    </source>
</evidence>
<dbReference type="Pfam" id="PF01920">
    <property type="entry name" value="Prefoldin_2"/>
    <property type="match status" value="1"/>
</dbReference>
<comment type="subunit">
    <text evidence="2">Heterohexamer of two alpha and four beta subunits.</text>
</comment>
<keyword evidence="5" id="KW-0143">Chaperone</keyword>
<evidence type="ECO:0000256" key="2">
    <source>
        <dbReference type="ARBA" id="ARBA00011716"/>
    </source>
</evidence>
<dbReference type="GO" id="GO:0006457">
    <property type="term" value="P:protein folding"/>
    <property type="evidence" value="ECO:0007669"/>
    <property type="project" value="InterPro"/>
</dbReference>
<keyword evidence="8" id="KW-0175">Coiled coil</keyword>
<protein>
    <recommendedName>
        <fullName evidence="3">Prefoldin subunit beta</fullName>
    </recommendedName>
    <alternativeName>
        <fullName evidence="7">GimC subunit beta</fullName>
    </alternativeName>
</protein>
<reference evidence="9" key="1">
    <citation type="journal article" date="2014" name="Front. Microbiol.">
        <title>High frequency of phylogenetically diverse reductive dehalogenase-homologous genes in deep subseafloor sedimentary metagenomes.</title>
        <authorList>
            <person name="Kawai M."/>
            <person name="Futagami T."/>
            <person name="Toyoda A."/>
            <person name="Takaki Y."/>
            <person name="Nishi S."/>
            <person name="Hori S."/>
            <person name="Arai W."/>
            <person name="Tsubouchi T."/>
            <person name="Morono Y."/>
            <person name="Uchiyama I."/>
            <person name="Ito T."/>
            <person name="Fujiyama A."/>
            <person name="Inagaki F."/>
            <person name="Takami H."/>
        </authorList>
    </citation>
    <scope>NUCLEOTIDE SEQUENCE</scope>
    <source>
        <strain evidence="9">Expedition CK06-06</strain>
    </source>
</reference>
<comment type="caution">
    <text evidence="9">The sequence shown here is derived from an EMBL/GenBank/DDBJ whole genome shotgun (WGS) entry which is preliminary data.</text>
</comment>
<dbReference type="GO" id="GO:0016272">
    <property type="term" value="C:prefoldin complex"/>
    <property type="evidence" value="ECO:0007669"/>
    <property type="project" value="InterPro"/>
</dbReference>
<feature type="coiled-coil region" evidence="8">
    <location>
        <begin position="5"/>
        <end position="49"/>
    </location>
</feature>
<dbReference type="SUPFAM" id="SSF46579">
    <property type="entry name" value="Prefoldin"/>
    <property type="match status" value="1"/>
</dbReference>
<dbReference type="GO" id="GO:0051082">
    <property type="term" value="F:unfolded protein binding"/>
    <property type="evidence" value="ECO:0007669"/>
    <property type="project" value="InterPro"/>
</dbReference>
<name>X1TIX0_9ZZZZ</name>
<dbReference type="AlphaFoldDB" id="X1TIX0"/>
<dbReference type="Gene3D" id="1.10.287.370">
    <property type="match status" value="1"/>
</dbReference>
<evidence type="ECO:0000256" key="4">
    <source>
        <dbReference type="ARBA" id="ARBA00022490"/>
    </source>
</evidence>
<dbReference type="GO" id="GO:0005737">
    <property type="term" value="C:cytoplasm"/>
    <property type="evidence" value="ECO:0007669"/>
    <property type="project" value="UniProtKB-SubCell"/>
</dbReference>
<organism evidence="9">
    <name type="scientific">marine sediment metagenome</name>
    <dbReference type="NCBI Taxonomy" id="412755"/>
    <lineage>
        <taxon>unclassified sequences</taxon>
        <taxon>metagenomes</taxon>
        <taxon>ecological metagenomes</taxon>
    </lineage>
</organism>
<keyword evidence="4" id="KW-0963">Cytoplasm</keyword>
<dbReference type="EMBL" id="BARW01031696">
    <property type="protein sequence ID" value="GAJ05229.1"/>
    <property type="molecule type" value="Genomic_DNA"/>
</dbReference>
<gene>
    <name evidence="9" type="ORF">S12H4_50353</name>
</gene>
<dbReference type="InterPro" id="IPR012713">
    <property type="entry name" value="PfdB"/>
</dbReference>
<evidence type="ECO:0000256" key="7">
    <source>
        <dbReference type="ARBA" id="ARBA00033461"/>
    </source>
</evidence>
<evidence type="ECO:0000256" key="3">
    <source>
        <dbReference type="ARBA" id="ARBA00016304"/>
    </source>
</evidence>
<sequence>QNNKMKDKNEKMHEMQILEQNLQNLLLQKQAFQIELTETQSALKEIENSKDEVFKIIGQLMIKTEKSKIKEELSNKEKILSLRTKTFEKQEASLMERLNTLREEIMQQRETSSKKQ</sequence>
<evidence type="ECO:0000313" key="9">
    <source>
        <dbReference type="EMBL" id="GAJ05229.1"/>
    </source>
</evidence>
<evidence type="ECO:0000256" key="8">
    <source>
        <dbReference type="SAM" id="Coils"/>
    </source>
</evidence>
<proteinExistence type="inferred from homology"/>
<dbReference type="InterPro" id="IPR002777">
    <property type="entry name" value="PFD_beta-like"/>
</dbReference>
<dbReference type="InterPro" id="IPR009053">
    <property type="entry name" value="Prefoldin"/>
</dbReference>
<evidence type="ECO:0000256" key="6">
    <source>
        <dbReference type="ARBA" id="ARBA00025077"/>
    </source>
</evidence>
<accession>X1TIX0</accession>
<feature type="non-terminal residue" evidence="9">
    <location>
        <position position="1"/>
    </location>
</feature>
<evidence type="ECO:0000256" key="1">
    <source>
        <dbReference type="ARBA" id="ARBA00004496"/>
    </source>
</evidence>
<comment type="function">
    <text evidence="6">Molecular chaperone capable of stabilizing a range of proteins. Seems to fulfill an ATP-independent, HSP70-like function in archaeal de novo protein folding.</text>
</comment>
<comment type="subcellular location">
    <subcellularLocation>
        <location evidence="1">Cytoplasm</location>
    </subcellularLocation>
</comment>
<feature type="coiled-coil region" evidence="8">
    <location>
        <begin position="84"/>
        <end position="111"/>
    </location>
</feature>
<dbReference type="HAMAP" id="MF_00307">
    <property type="entry name" value="PfdB"/>
    <property type="match status" value="1"/>
</dbReference>
<dbReference type="NCBIfam" id="TIGR02338">
    <property type="entry name" value="gimC_beta"/>
    <property type="match status" value="1"/>
</dbReference>